<name>B0WTF2_CULQU</name>
<dbReference type="PANTHER" id="PTHR11412:SF136">
    <property type="entry name" value="CD109 ANTIGEN"/>
    <property type="match status" value="1"/>
</dbReference>
<dbReference type="HOGENOM" id="CLU_485954_0_0_1"/>
<dbReference type="STRING" id="7176.B0WTF2"/>
<keyword evidence="8" id="KW-1185">Reference proteome</keyword>
<dbReference type="InParanoid" id="B0WTF2"/>
<gene>
    <name evidence="7" type="primary">6042933</name>
    <name evidence="6" type="ORF">CpipJ_CPIJ010376</name>
</gene>
<dbReference type="EMBL" id="DS232085">
    <property type="protein sequence ID" value="EDS34390.1"/>
    <property type="molecule type" value="Genomic_DNA"/>
</dbReference>
<dbReference type="VEuPathDB" id="VectorBase:CQUJHB008031"/>
<dbReference type="VEuPathDB" id="VectorBase:CPIJ010376"/>
<dbReference type="Pfam" id="PF07678">
    <property type="entry name" value="TED_complement"/>
    <property type="match status" value="1"/>
</dbReference>
<dbReference type="Gene3D" id="2.60.120.1540">
    <property type="match status" value="1"/>
</dbReference>
<dbReference type="AlphaFoldDB" id="B0WTF2"/>
<dbReference type="VEuPathDB" id="VectorBase:CQUJHB005746"/>
<dbReference type="PANTHER" id="PTHR11412">
    <property type="entry name" value="MACROGLOBULIN / COMPLEMENT"/>
    <property type="match status" value="1"/>
</dbReference>
<keyword evidence="2" id="KW-0882">Thioester bond</keyword>
<organism>
    <name type="scientific">Culex quinquefasciatus</name>
    <name type="common">Southern house mosquito</name>
    <name type="synonym">Culex pungens</name>
    <dbReference type="NCBI Taxonomy" id="7176"/>
    <lineage>
        <taxon>Eukaryota</taxon>
        <taxon>Metazoa</taxon>
        <taxon>Ecdysozoa</taxon>
        <taxon>Arthropoda</taxon>
        <taxon>Hexapoda</taxon>
        <taxon>Insecta</taxon>
        <taxon>Pterygota</taxon>
        <taxon>Neoptera</taxon>
        <taxon>Endopterygota</taxon>
        <taxon>Diptera</taxon>
        <taxon>Nematocera</taxon>
        <taxon>Culicoidea</taxon>
        <taxon>Culicidae</taxon>
        <taxon>Culicinae</taxon>
        <taxon>Culicini</taxon>
        <taxon>Culex</taxon>
        <taxon>Culex</taxon>
    </lineage>
</organism>
<feature type="chain" id="PRO_5011408512" evidence="3">
    <location>
        <begin position="23"/>
        <end position="561"/>
    </location>
</feature>
<dbReference type="OrthoDB" id="6369237at2759"/>
<proteinExistence type="predicted"/>
<dbReference type="InterPro" id="IPR011626">
    <property type="entry name" value="Alpha-macroglobulin_TED"/>
</dbReference>
<evidence type="ECO:0000259" key="4">
    <source>
        <dbReference type="Pfam" id="PF07678"/>
    </source>
</evidence>
<evidence type="ECO:0000313" key="7">
    <source>
        <dbReference type="EnsemblMetazoa" id="CPIJ010376-PA"/>
    </source>
</evidence>
<protein>
    <submittedName>
        <fullName evidence="6">Macroglobulin/complement</fullName>
    </submittedName>
</protein>
<dbReference type="OMA" id="FIHEAIL"/>
<sequence length="561" mass="63297">MVQICYRKIFGILAAILANVECSLFNDPLAPRLYQNQVVRYIDLPATAKQTQNITIRLDIPSLVEKTARIKLLLDSAVWGIPVNVQLSMNHTQPSSNCSQLDCVTTFVHNVAIVDYLARIGSRPSENVSSVLEENLRSVLQYRRQDGSFGTPSVSRVYLTAFIAKGLQVAKRYIFIHEAILGDALKWLAAKQQPSGQFVEVEPTLYEKMRDLRLTAYVLTIFATENQYPEVVRKATEYVADRTEQMGVYELALASYALSLANHPKGKYCLEQLNHPRSPGYQPNAYWRGKSSSAEIAGYALLASLNHTVYTNTEDIVQWLKSRSFRSYGGFRHTQGITTALTALSQHYEKFSQYINSYTVQLRYQSNVKILHVTTTNSRMFELDLPSNTKLVQAQVQGTGFGRLEISYQYYQKLSGMEASFALNVQLLNSTTREIQSLQVCVGSRTNRTEGLTLVEVFHPKGFSGVSVEDLSPKKSIWKSLQRPGGTSTVVYYQSLARAMDCFVVTAELFRAGFAKSNGGQARQMDVVAYDYYNRDRVAWVSYKGYGRQDSEDDYEYLEAV</sequence>
<dbReference type="GO" id="GO:0005615">
    <property type="term" value="C:extracellular space"/>
    <property type="evidence" value="ECO:0007669"/>
    <property type="project" value="InterPro"/>
</dbReference>
<dbReference type="Gene3D" id="1.50.10.20">
    <property type="match status" value="1"/>
</dbReference>
<evidence type="ECO:0000259" key="5">
    <source>
        <dbReference type="Pfam" id="PF21412"/>
    </source>
</evidence>
<evidence type="ECO:0000256" key="2">
    <source>
        <dbReference type="ARBA" id="ARBA00022966"/>
    </source>
</evidence>
<dbReference type="InterPro" id="IPR050473">
    <property type="entry name" value="A2M/Complement_sys"/>
</dbReference>
<reference evidence="6" key="1">
    <citation type="submission" date="2007-03" db="EMBL/GenBank/DDBJ databases">
        <title>Annotation of Culex pipiens quinquefasciatus.</title>
        <authorList>
            <consortium name="The Broad Institute Genome Sequencing Platform"/>
            <person name="Atkinson P.W."/>
            <person name="Hemingway J."/>
            <person name="Christensen B.M."/>
            <person name="Higgs S."/>
            <person name="Kodira C."/>
            <person name="Hannick L."/>
            <person name="Megy K."/>
            <person name="O'Leary S."/>
            <person name="Pearson M."/>
            <person name="Haas B.J."/>
            <person name="Mauceli E."/>
            <person name="Wortman J.R."/>
            <person name="Lee N.H."/>
            <person name="Guigo R."/>
            <person name="Stanke M."/>
            <person name="Alvarado L."/>
            <person name="Amedeo P."/>
            <person name="Antoine C.H."/>
            <person name="Arensburger P."/>
            <person name="Bidwell S.L."/>
            <person name="Crawford M."/>
            <person name="Camaro F."/>
            <person name="Devon K."/>
            <person name="Engels R."/>
            <person name="Hammond M."/>
            <person name="Howarth C."/>
            <person name="Koehrsen M."/>
            <person name="Lawson D."/>
            <person name="Montgomery P."/>
            <person name="Nene V."/>
            <person name="Nusbaum C."/>
            <person name="Puiu D."/>
            <person name="Romero-Severson J."/>
            <person name="Severson D.W."/>
            <person name="Shumway M."/>
            <person name="Sisk P."/>
            <person name="Stolte C."/>
            <person name="Zeng Q."/>
            <person name="Eisenstadt E."/>
            <person name="Fraser-Liggett C."/>
            <person name="Strausberg R."/>
            <person name="Galagan J."/>
            <person name="Birren B."/>
            <person name="Collins F.H."/>
        </authorList>
    </citation>
    <scope>NUCLEOTIDE SEQUENCE [LARGE SCALE GENOMIC DNA]</scope>
    <source>
        <strain evidence="6">JHB</strain>
    </source>
</reference>
<feature type="signal peptide" evidence="3">
    <location>
        <begin position="1"/>
        <end position="22"/>
    </location>
</feature>
<keyword evidence="1 3" id="KW-0732">Signal</keyword>
<feature type="domain" description="Alpha-macroglobulin-like TED" evidence="4">
    <location>
        <begin position="105"/>
        <end position="346"/>
    </location>
</feature>
<dbReference type="Gene3D" id="2.60.40.690">
    <property type="entry name" value="Alpha-macroglobulin, receptor-binding domain"/>
    <property type="match status" value="1"/>
</dbReference>
<dbReference type="eggNOG" id="KOG1366">
    <property type="taxonomic scope" value="Eukaryota"/>
</dbReference>
<reference evidence="7" key="2">
    <citation type="submission" date="2021-02" db="UniProtKB">
        <authorList>
            <consortium name="EnsemblMetazoa"/>
        </authorList>
    </citation>
    <scope>IDENTIFICATION</scope>
    <source>
        <strain evidence="7">JHB</strain>
    </source>
</reference>
<dbReference type="Proteomes" id="UP000002320">
    <property type="component" value="Unassembled WGS sequence"/>
</dbReference>
<evidence type="ECO:0000313" key="6">
    <source>
        <dbReference type="EMBL" id="EDS34390.1"/>
    </source>
</evidence>
<dbReference type="InterPro" id="IPR008930">
    <property type="entry name" value="Terpenoid_cyclase/PrenylTrfase"/>
</dbReference>
<evidence type="ECO:0000256" key="3">
    <source>
        <dbReference type="SAM" id="SignalP"/>
    </source>
</evidence>
<dbReference type="EnsemblMetazoa" id="CPIJ010376-RA">
    <property type="protein sequence ID" value="CPIJ010376-PA"/>
    <property type="gene ID" value="CPIJ010376"/>
</dbReference>
<dbReference type="SUPFAM" id="SSF48239">
    <property type="entry name" value="Terpenoid cyclases/Protein prenyltransferases"/>
    <property type="match status" value="1"/>
</dbReference>
<evidence type="ECO:0000313" key="8">
    <source>
        <dbReference type="Proteomes" id="UP000002320"/>
    </source>
</evidence>
<dbReference type="InterPro" id="IPR049135">
    <property type="entry name" value="TEP1_CUB2"/>
</dbReference>
<dbReference type="Pfam" id="PF21412">
    <property type="entry name" value="TEP1_CUB2"/>
    <property type="match status" value="1"/>
</dbReference>
<feature type="domain" description="TEP1 second CUB" evidence="5">
    <location>
        <begin position="356"/>
        <end position="410"/>
    </location>
</feature>
<evidence type="ECO:0000256" key="1">
    <source>
        <dbReference type="ARBA" id="ARBA00022729"/>
    </source>
</evidence>
<dbReference type="KEGG" id="cqu:CpipJ_CPIJ010376"/>
<dbReference type="InterPro" id="IPR036595">
    <property type="entry name" value="A-macroglobulin_rcpt-bd_sf"/>
</dbReference>
<accession>B0WTF2</accession>